<dbReference type="InterPro" id="IPR052016">
    <property type="entry name" value="Bact_Sigma-Reg"/>
</dbReference>
<evidence type="ECO:0000313" key="6">
    <source>
        <dbReference type="EMBL" id="QNE74194.1"/>
    </source>
</evidence>
<dbReference type="Gene3D" id="3.30.450.20">
    <property type="entry name" value="PAS domain"/>
    <property type="match status" value="1"/>
</dbReference>
<dbReference type="Proteomes" id="UP000515307">
    <property type="component" value="Chromosome"/>
</dbReference>
<dbReference type="AlphaFoldDB" id="A0A7G7BFS9"/>
<evidence type="ECO:0000259" key="4">
    <source>
        <dbReference type="PROSITE" id="PS50112"/>
    </source>
</evidence>
<dbReference type="SMART" id="SM00091">
    <property type="entry name" value="PAS"/>
    <property type="match status" value="1"/>
</dbReference>
<dbReference type="GO" id="GO:0016791">
    <property type="term" value="F:phosphatase activity"/>
    <property type="evidence" value="ECO:0007669"/>
    <property type="project" value="TreeGrafter"/>
</dbReference>
<dbReference type="SUPFAM" id="SSF81606">
    <property type="entry name" value="PP2C-like"/>
    <property type="match status" value="1"/>
</dbReference>
<dbReference type="CDD" id="cd00130">
    <property type="entry name" value="PAS"/>
    <property type="match status" value="1"/>
</dbReference>
<sequence length="455" mass="48627">MTVHPAGEGTDASWPAEDRDHDSPVFSALLEDSAEDLYENAPCGYLSTLMDGRIAKVNGTLLKWLGHRREELVGHKYFSDLLTIGGRLYHETHFAPLLRMQGEVNGVALELKATDGTRLPVLVTSTVKRDADGKPMLIRTTLLDARDRRTYERELLRARRDAEHDRERLQRLATTLQRTLIPPAIEPVPGMEAAAHYHFASSDEVGGDFYDLFPLAAGGWGFFMGDVRGKGADAAVVTSLARYTLRAAAVSDPVPVRVLANLNTALNHQVQEDEPLFCTVIFGLLTPEETDVGFHVVLAGGGHPPAVLLRAEGSADYLHTPGGQLVGVVPDAQFTTVTLDLRPGDTLLLYTDGLTEARTGNPGERYGDEALLDFVRSLAPASASGAVRALAALLDSFGEGLDDDTALLAMSVPPGEGPGRAFGVTCADVRSSTRSPSRETSGPTAGAAAAKEVGP</sequence>
<dbReference type="PROSITE" id="PS50112">
    <property type="entry name" value="PAS"/>
    <property type="match status" value="1"/>
</dbReference>
<evidence type="ECO:0000313" key="7">
    <source>
        <dbReference type="Proteomes" id="UP000515307"/>
    </source>
</evidence>
<proteinExistence type="predicted"/>
<dbReference type="SMART" id="SM00331">
    <property type="entry name" value="PP2C_SIG"/>
    <property type="match status" value="1"/>
</dbReference>
<feature type="domain" description="PAC" evidence="5">
    <location>
        <begin position="105"/>
        <end position="157"/>
    </location>
</feature>
<dbReference type="KEGG" id="sfiy:F0344_05870"/>
<dbReference type="Gene3D" id="3.60.40.10">
    <property type="entry name" value="PPM-type phosphatase domain"/>
    <property type="match status" value="1"/>
</dbReference>
<feature type="compositionally biased region" description="Low complexity" evidence="3">
    <location>
        <begin position="430"/>
        <end position="444"/>
    </location>
</feature>
<dbReference type="InterPro" id="IPR000700">
    <property type="entry name" value="PAS-assoc_C"/>
</dbReference>
<evidence type="ECO:0000256" key="2">
    <source>
        <dbReference type="SAM" id="Coils"/>
    </source>
</evidence>
<feature type="domain" description="PAS" evidence="4">
    <location>
        <begin position="30"/>
        <end position="82"/>
    </location>
</feature>
<organism evidence="6 7">
    <name type="scientific">Streptomyces finlayi</name>
    <dbReference type="NCBI Taxonomy" id="67296"/>
    <lineage>
        <taxon>Bacteria</taxon>
        <taxon>Bacillati</taxon>
        <taxon>Actinomycetota</taxon>
        <taxon>Actinomycetes</taxon>
        <taxon>Kitasatosporales</taxon>
        <taxon>Streptomycetaceae</taxon>
        <taxon>Streptomyces</taxon>
    </lineage>
</organism>
<dbReference type="InterPro" id="IPR035965">
    <property type="entry name" value="PAS-like_dom_sf"/>
</dbReference>
<feature type="coiled-coil region" evidence="2">
    <location>
        <begin position="148"/>
        <end position="179"/>
    </location>
</feature>
<accession>A0A7G7BFS9</accession>
<dbReference type="SUPFAM" id="SSF55785">
    <property type="entry name" value="PYP-like sensor domain (PAS domain)"/>
    <property type="match status" value="1"/>
</dbReference>
<keyword evidence="1" id="KW-0378">Hydrolase</keyword>
<feature type="region of interest" description="Disordered" evidence="3">
    <location>
        <begin position="1"/>
        <end position="20"/>
    </location>
</feature>
<dbReference type="InterPro" id="IPR001932">
    <property type="entry name" value="PPM-type_phosphatase-like_dom"/>
</dbReference>
<reference evidence="7" key="1">
    <citation type="submission" date="2019-10" db="EMBL/GenBank/DDBJ databases">
        <title>Antimicrobial potential of Antarctic Bacteria.</title>
        <authorList>
            <person name="Benaud N."/>
            <person name="Edwards R.J."/>
            <person name="Ferrari B.C."/>
        </authorList>
    </citation>
    <scope>NUCLEOTIDE SEQUENCE [LARGE SCALE GENOMIC DNA]</scope>
    <source>
        <strain evidence="7">NBSH44</strain>
    </source>
</reference>
<dbReference type="PANTHER" id="PTHR43156:SF2">
    <property type="entry name" value="STAGE II SPORULATION PROTEIN E"/>
    <property type="match status" value="1"/>
</dbReference>
<evidence type="ECO:0000256" key="3">
    <source>
        <dbReference type="SAM" id="MobiDB-lite"/>
    </source>
</evidence>
<keyword evidence="7" id="KW-1185">Reference proteome</keyword>
<name>A0A7G7BFS9_9ACTN</name>
<gene>
    <name evidence="6" type="ORF">F0344_05870</name>
</gene>
<protein>
    <submittedName>
        <fullName evidence="6">SpoIIE family protein phosphatase</fullName>
    </submittedName>
</protein>
<dbReference type="InterPro" id="IPR036457">
    <property type="entry name" value="PPM-type-like_dom_sf"/>
</dbReference>
<dbReference type="Pfam" id="PF13426">
    <property type="entry name" value="PAS_9"/>
    <property type="match status" value="1"/>
</dbReference>
<dbReference type="InterPro" id="IPR000014">
    <property type="entry name" value="PAS"/>
</dbReference>
<evidence type="ECO:0000256" key="1">
    <source>
        <dbReference type="ARBA" id="ARBA00022801"/>
    </source>
</evidence>
<dbReference type="PROSITE" id="PS50113">
    <property type="entry name" value="PAC"/>
    <property type="match status" value="1"/>
</dbReference>
<evidence type="ECO:0000259" key="5">
    <source>
        <dbReference type="PROSITE" id="PS50113"/>
    </source>
</evidence>
<keyword evidence="2" id="KW-0175">Coiled coil</keyword>
<dbReference type="PANTHER" id="PTHR43156">
    <property type="entry name" value="STAGE II SPORULATION PROTEIN E-RELATED"/>
    <property type="match status" value="1"/>
</dbReference>
<dbReference type="Pfam" id="PF07228">
    <property type="entry name" value="SpoIIE"/>
    <property type="match status" value="1"/>
</dbReference>
<dbReference type="NCBIfam" id="TIGR00229">
    <property type="entry name" value="sensory_box"/>
    <property type="match status" value="1"/>
</dbReference>
<dbReference type="EMBL" id="CP045702">
    <property type="protein sequence ID" value="QNE74194.1"/>
    <property type="molecule type" value="Genomic_DNA"/>
</dbReference>
<feature type="region of interest" description="Disordered" evidence="3">
    <location>
        <begin position="428"/>
        <end position="455"/>
    </location>
</feature>